<accession>A0A1Y5RRX4</accession>
<dbReference type="SUPFAM" id="SSF75516">
    <property type="entry name" value="Pheromone-binding domain of LuxR-like quorum-sensing transcription factors"/>
    <property type="match status" value="1"/>
</dbReference>
<evidence type="ECO:0000256" key="1">
    <source>
        <dbReference type="ARBA" id="ARBA00023015"/>
    </source>
</evidence>
<organism evidence="5 6">
    <name type="scientific">Roseisalinus antarcticus</name>
    <dbReference type="NCBI Taxonomy" id="254357"/>
    <lineage>
        <taxon>Bacteria</taxon>
        <taxon>Pseudomonadati</taxon>
        <taxon>Pseudomonadota</taxon>
        <taxon>Alphaproteobacteria</taxon>
        <taxon>Rhodobacterales</taxon>
        <taxon>Roseobacteraceae</taxon>
        <taxon>Roseisalinus</taxon>
    </lineage>
</organism>
<dbReference type="EMBL" id="FWFZ01000002">
    <property type="protein sequence ID" value="SLN23559.1"/>
    <property type="molecule type" value="Genomic_DNA"/>
</dbReference>
<evidence type="ECO:0000313" key="6">
    <source>
        <dbReference type="Proteomes" id="UP000193900"/>
    </source>
</evidence>
<dbReference type="GO" id="GO:0003677">
    <property type="term" value="F:DNA binding"/>
    <property type="evidence" value="ECO:0007669"/>
    <property type="project" value="UniProtKB-KW"/>
</dbReference>
<evidence type="ECO:0000256" key="3">
    <source>
        <dbReference type="ARBA" id="ARBA00023163"/>
    </source>
</evidence>
<dbReference type="PROSITE" id="PS50043">
    <property type="entry name" value="HTH_LUXR_2"/>
    <property type="match status" value="1"/>
</dbReference>
<dbReference type="PANTHER" id="PTHR44688:SF16">
    <property type="entry name" value="DNA-BINDING TRANSCRIPTIONAL ACTIVATOR DEVR_DOSR"/>
    <property type="match status" value="1"/>
</dbReference>
<dbReference type="InterPro" id="IPR016032">
    <property type="entry name" value="Sig_transdc_resp-reg_C-effctor"/>
</dbReference>
<dbReference type="Pfam" id="PF00196">
    <property type="entry name" value="GerE"/>
    <property type="match status" value="1"/>
</dbReference>
<dbReference type="SUPFAM" id="SSF46894">
    <property type="entry name" value="C-terminal effector domain of the bipartite response regulators"/>
    <property type="match status" value="1"/>
</dbReference>
<dbReference type="Gene3D" id="3.30.450.80">
    <property type="entry name" value="Transcription factor LuxR-like, autoinducer-binding domain"/>
    <property type="match status" value="1"/>
</dbReference>
<dbReference type="GO" id="GO:0006355">
    <property type="term" value="P:regulation of DNA-templated transcription"/>
    <property type="evidence" value="ECO:0007669"/>
    <property type="project" value="InterPro"/>
</dbReference>
<evidence type="ECO:0000259" key="4">
    <source>
        <dbReference type="PROSITE" id="PS50043"/>
    </source>
</evidence>
<dbReference type="SMART" id="SM00421">
    <property type="entry name" value="HTH_LUXR"/>
    <property type="match status" value="1"/>
</dbReference>
<dbReference type="Gene3D" id="1.10.10.10">
    <property type="entry name" value="Winged helix-like DNA-binding domain superfamily/Winged helix DNA-binding domain"/>
    <property type="match status" value="1"/>
</dbReference>
<feature type="domain" description="HTH luxR-type" evidence="4">
    <location>
        <begin position="169"/>
        <end position="234"/>
    </location>
</feature>
<name>A0A1Y5RRX4_9RHOB</name>
<dbReference type="InterPro" id="IPR036388">
    <property type="entry name" value="WH-like_DNA-bd_sf"/>
</dbReference>
<evidence type="ECO:0000256" key="2">
    <source>
        <dbReference type="ARBA" id="ARBA00023125"/>
    </source>
</evidence>
<keyword evidence="2" id="KW-0238">DNA-binding</keyword>
<keyword evidence="3" id="KW-0804">Transcription</keyword>
<dbReference type="InterPro" id="IPR005143">
    <property type="entry name" value="TF_LuxR_autoind-bd_dom"/>
</dbReference>
<dbReference type="PANTHER" id="PTHR44688">
    <property type="entry name" value="DNA-BINDING TRANSCRIPTIONAL ACTIVATOR DEVR_DOSR"/>
    <property type="match status" value="1"/>
</dbReference>
<keyword evidence="1" id="KW-0805">Transcription regulation</keyword>
<dbReference type="Pfam" id="PF03472">
    <property type="entry name" value="Autoind_bind"/>
    <property type="match status" value="1"/>
</dbReference>
<evidence type="ECO:0000313" key="5">
    <source>
        <dbReference type="EMBL" id="SLN23559.1"/>
    </source>
</evidence>
<dbReference type="AlphaFoldDB" id="A0A1Y5RRX4"/>
<keyword evidence="6" id="KW-1185">Reference proteome</keyword>
<protein>
    <submittedName>
        <fullName evidence="5">Transcriptional activator protein LuxR</fullName>
    </submittedName>
</protein>
<sequence length="266" mass="29427">MTAVTLESTLENLQAVARLEDLQDIAQQLRDHFGVLHCVYHWVSADGQQYGCGTYSREWCIKYVVEDYLRVDPVIIGCYQRFHPVDWKRLDWSSKAARAFRSESIAHGVGTQGFSIPIRGPNGQFALFSISHSSDDEEWAKFTLAHQRDLILAAHFFNQKALELAGARAPEPSKSLSPREIDALTFLAMGYGRGQVADMLSISEHTLRAYIESARFKLGALNTIHAVARAVGEGLIVLGGAARSAKGGWPQISERDVEPVAMAAVR</sequence>
<reference evidence="5 6" key="1">
    <citation type="submission" date="2017-03" db="EMBL/GenBank/DDBJ databases">
        <authorList>
            <person name="Afonso C.L."/>
            <person name="Miller P.J."/>
            <person name="Scott M.A."/>
            <person name="Spackman E."/>
            <person name="Goraichik I."/>
            <person name="Dimitrov K.M."/>
            <person name="Suarez D.L."/>
            <person name="Swayne D.E."/>
        </authorList>
    </citation>
    <scope>NUCLEOTIDE SEQUENCE [LARGE SCALE GENOMIC DNA]</scope>
    <source>
        <strain evidence="5 6">CECT 7023</strain>
    </source>
</reference>
<dbReference type="PRINTS" id="PR00038">
    <property type="entry name" value="HTHLUXR"/>
</dbReference>
<dbReference type="InterPro" id="IPR036693">
    <property type="entry name" value="TF_LuxR_autoind-bd_dom_sf"/>
</dbReference>
<dbReference type="Proteomes" id="UP000193900">
    <property type="component" value="Unassembled WGS sequence"/>
</dbReference>
<dbReference type="InterPro" id="IPR000792">
    <property type="entry name" value="Tscrpt_reg_LuxR_C"/>
</dbReference>
<dbReference type="CDD" id="cd06170">
    <property type="entry name" value="LuxR_C_like"/>
    <property type="match status" value="1"/>
</dbReference>
<gene>
    <name evidence="5" type="primary">luxR_2</name>
    <name evidence="5" type="ORF">ROA7023_00709</name>
</gene>
<proteinExistence type="predicted"/>